<dbReference type="InterPro" id="IPR019554">
    <property type="entry name" value="Soluble_ligand-bd"/>
</dbReference>
<comment type="caution">
    <text evidence="4">The sequence shown here is derived from an EMBL/GenBank/DDBJ whole genome shotgun (WGS) entry which is preliminary data.</text>
</comment>
<dbReference type="PANTHER" id="PTHR21180">
    <property type="entry name" value="ENDONUCLEASE/EXONUCLEASE/PHOSPHATASE FAMILY DOMAIN-CONTAINING PROTEIN 1"/>
    <property type="match status" value="1"/>
</dbReference>
<feature type="domain" description="Helix-hairpin-helix DNA-binding motif class 1" evidence="3">
    <location>
        <begin position="275"/>
        <end position="294"/>
    </location>
</feature>
<dbReference type="RefSeq" id="WP_184477677.1">
    <property type="nucleotide sequence ID" value="NZ_JACHIV010000001.1"/>
</dbReference>
<dbReference type="InterPro" id="IPR051675">
    <property type="entry name" value="Endo/Exo/Phosphatase_dom_1"/>
</dbReference>
<proteinExistence type="predicted"/>
<evidence type="ECO:0000256" key="1">
    <source>
        <dbReference type="SAM" id="MobiDB-lite"/>
    </source>
</evidence>
<gene>
    <name evidence="4" type="ORF">BJ969_000973</name>
</gene>
<dbReference type="GO" id="GO:0015627">
    <property type="term" value="C:type II protein secretion system complex"/>
    <property type="evidence" value="ECO:0007669"/>
    <property type="project" value="TreeGrafter"/>
</dbReference>
<dbReference type="Proteomes" id="UP000580474">
    <property type="component" value="Unassembled WGS sequence"/>
</dbReference>
<keyword evidence="2" id="KW-0472">Membrane</keyword>
<keyword evidence="2" id="KW-1133">Transmembrane helix</keyword>
<evidence type="ECO:0000313" key="5">
    <source>
        <dbReference type="Proteomes" id="UP000580474"/>
    </source>
</evidence>
<evidence type="ECO:0000256" key="2">
    <source>
        <dbReference type="SAM" id="Phobius"/>
    </source>
</evidence>
<feature type="region of interest" description="Disordered" evidence="1">
    <location>
        <begin position="1"/>
        <end position="80"/>
    </location>
</feature>
<dbReference type="Pfam" id="PF12836">
    <property type="entry name" value="HHH_3"/>
    <property type="match status" value="1"/>
</dbReference>
<sequence length="297" mass="31263">MAAPTRLRGVLHDSPESATTPRARLLALKQQADRESRTQERDSREHDDTAVPLDSGIEHDSRAGPESSGRHCATAEPDTRTRRVLQRWLPESVLGARLDPGRAGRLGLLLAAALALIIVIVTTWVDRPVAEPAPGPPLPVQPAPAAPAPPPPPPELVISVVGEVARPGLVTVRPGARVADALEAAGGSNAGSDITALNLARRLADGEQLYVAVPVPPGANTGQAESSPGTGTSSTKVDLNTATEEQLDALPGVGKVMAERIVQWRTEHGRFGSIDQLQDVDGIGETRLSKLRELVQV</sequence>
<keyword evidence="5" id="KW-1185">Reference proteome</keyword>
<reference evidence="4 5" key="1">
    <citation type="submission" date="2020-08" db="EMBL/GenBank/DDBJ databases">
        <title>Sequencing the genomes of 1000 actinobacteria strains.</title>
        <authorList>
            <person name="Klenk H.-P."/>
        </authorList>
    </citation>
    <scope>NUCLEOTIDE SEQUENCE [LARGE SCALE GENOMIC DNA]</scope>
    <source>
        <strain evidence="4 5">DSM 45582</strain>
    </source>
</reference>
<feature type="compositionally biased region" description="Basic and acidic residues" evidence="1">
    <location>
        <begin position="31"/>
        <end position="49"/>
    </location>
</feature>
<organism evidence="4 5">
    <name type="scientific">Saccharopolyspora gloriosae</name>
    <dbReference type="NCBI Taxonomy" id="455344"/>
    <lineage>
        <taxon>Bacteria</taxon>
        <taxon>Bacillati</taxon>
        <taxon>Actinomycetota</taxon>
        <taxon>Actinomycetes</taxon>
        <taxon>Pseudonocardiales</taxon>
        <taxon>Pseudonocardiaceae</taxon>
        <taxon>Saccharopolyspora</taxon>
    </lineage>
</organism>
<dbReference type="InterPro" id="IPR010994">
    <property type="entry name" value="RuvA_2-like"/>
</dbReference>
<feature type="domain" description="Helix-hairpin-helix DNA-binding motif class 1" evidence="3">
    <location>
        <begin position="245"/>
        <end position="264"/>
    </location>
</feature>
<dbReference type="Pfam" id="PF10531">
    <property type="entry name" value="SLBB"/>
    <property type="match status" value="1"/>
</dbReference>
<dbReference type="SMART" id="SM00278">
    <property type="entry name" value="HhH1"/>
    <property type="match status" value="2"/>
</dbReference>
<dbReference type="InterPro" id="IPR003583">
    <property type="entry name" value="Hlx-hairpin-Hlx_DNA-bd_motif"/>
</dbReference>
<protein>
    <submittedName>
        <fullName evidence="4">Competence protein ComEA</fullName>
    </submittedName>
</protein>
<dbReference type="EMBL" id="JACHIV010000001">
    <property type="protein sequence ID" value="MBB5067885.1"/>
    <property type="molecule type" value="Genomic_DNA"/>
</dbReference>
<dbReference type="InterPro" id="IPR004509">
    <property type="entry name" value="Competence_ComEA_HhH"/>
</dbReference>
<dbReference type="GO" id="GO:0015628">
    <property type="term" value="P:protein secretion by the type II secretion system"/>
    <property type="evidence" value="ECO:0007669"/>
    <property type="project" value="TreeGrafter"/>
</dbReference>
<dbReference type="GO" id="GO:0003677">
    <property type="term" value="F:DNA binding"/>
    <property type="evidence" value="ECO:0007669"/>
    <property type="project" value="InterPro"/>
</dbReference>
<dbReference type="AlphaFoldDB" id="A0A840NCN4"/>
<evidence type="ECO:0000259" key="3">
    <source>
        <dbReference type="SMART" id="SM00278"/>
    </source>
</evidence>
<dbReference type="PANTHER" id="PTHR21180:SF32">
    <property type="entry name" value="ENDONUCLEASE_EXONUCLEASE_PHOSPHATASE FAMILY DOMAIN-CONTAINING PROTEIN 1"/>
    <property type="match status" value="1"/>
</dbReference>
<dbReference type="Gene3D" id="1.10.150.320">
    <property type="entry name" value="Photosystem II 12 kDa extrinsic protein"/>
    <property type="match status" value="1"/>
</dbReference>
<name>A0A840NCN4_9PSEU</name>
<dbReference type="GO" id="GO:0006281">
    <property type="term" value="P:DNA repair"/>
    <property type="evidence" value="ECO:0007669"/>
    <property type="project" value="InterPro"/>
</dbReference>
<keyword evidence="2" id="KW-0812">Transmembrane</keyword>
<evidence type="ECO:0000313" key="4">
    <source>
        <dbReference type="EMBL" id="MBB5067885.1"/>
    </source>
</evidence>
<feature type="transmembrane region" description="Helical" evidence="2">
    <location>
        <begin position="106"/>
        <end position="125"/>
    </location>
</feature>
<dbReference type="SUPFAM" id="SSF47781">
    <property type="entry name" value="RuvA domain 2-like"/>
    <property type="match status" value="1"/>
</dbReference>
<accession>A0A840NCN4</accession>
<feature type="region of interest" description="Disordered" evidence="1">
    <location>
        <begin position="215"/>
        <end position="237"/>
    </location>
</feature>
<feature type="compositionally biased region" description="Polar residues" evidence="1">
    <location>
        <begin position="220"/>
        <end position="237"/>
    </location>
</feature>
<dbReference type="NCBIfam" id="TIGR00426">
    <property type="entry name" value="competence protein ComEA helix-hairpin-helix repeat region"/>
    <property type="match status" value="1"/>
</dbReference>